<evidence type="ECO:0000313" key="1">
    <source>
        <dbReference type="EMBL" id="HJB12442.1"/>
    </source>
</evidence>
<sequence length="204" mass="23579">MALEFDEQLSRLEKPDRNEMTNKEYAVFNENVETMEKNWGFINNLFKVLPLNASQYIGFLDFKASLFNPDTCYLTNADKEMIGVVVSSINCCSYCLTTHGDALRGYTKNPMLVDKLSYNFRSAKDLLTEKQYALCEYAWYVTKHADEIDETQIENLRKVGFNDHEILEAAYVAGFFNYTNRWVSTIAPVANPGHFSHNRNFDKD</sequence>
<dbReference type="Proteomes" id="UP000823824">
    <property type="component" value="Unassembled WGS sequence"/>
</dbReference>
<comment type="caution">
    <text evidence="1">The sequence shown here is derived from an EMBL/GenBank/DDBJ whole genome shotgun (WGS) entry which is preliminary data.</text>
</comment>
<dbReference type="InterPro" id="IPR010195">
    <property type="entry name" value="Uncharacterised_peroxidase-rel"/>
</dbReference>
<protein>
    <submittedName>
        <fullName evidence="1">Peroxidase-related enzyme</fullName>
    </submittedName>
</protein>
<gene>
    <name evidence="1" type="ORF">H9787_01870</name>
</gene>
<dbReference type="AlphaFoldDB" id="A0A9D2RRV9"/>
<dbReference type="SUPFAM" id="SSF69118">
    <property type="entry name" value="AhpD-like"/>
    <property type="match status" value="1"/>
</dbReference>
<dbReference type="InterPro" id="IPR004675">
    <property type="entry name" value="AhpD_core"/>
</dbReference>
<dbReference type="NCBIfam" id="TIGR00778">
    <property type="entry name" value="ahpD_dom"/>
    <property type="match status" value="1"/>
</dbReference>
<keyword evidence="1" id="KW-0560">Oxidoreductase</keyword>
<evidence type="ECO:0000313" key="2">
    <source>
        <dbReference type="Proteomes" id="UP000823824"/>
    </source>
</evidence>
<keyword evidence="1" id="KW-0575">Peroxidase</keyword>
<accession>A0A9D2RRV9</accession>
<dbReference type="Gene3D" id="1.20.1290.10">
    <property type="entry name" value="AhpD-like"/>
    <property type="match status" value="1"/>
</dbReference>
<dbReference type="PANTHER" id="PTHR35446:SF2">
    <property type="entry name" value="CARBOXYMUCONOLACTONE DECARBOXYLASE-LIKE DOMAIN-CONTAINING PROTEIN"/>
    <property type="match status" value="1"/>
</dbReference>
<dbReference type="PANTHER" id="PTHR35446">
    <property type="entry name" value="SI:CH211-175M2.5"/>
    <property type="match status" value="1"/>
</dbReference>
<name>A0A9D2RRV9_9FIRM</name>
<proteinExistence type="predicted"/>
<dbReference type="NCBIfam" id="TIGR01926">
    <property type="entry name" value="peroxid_rel"/>
    <property type="match status" value="1"/>
</dbReference>
<reference evidence="1" key="2">
    <citation type="submission" date="2021-04" db="EMBL/GenBank/DDBJ databases">
        <authorList>
            <person name="Gilroy R."/>
        </authorList>
    </citation>
    <scope>NUCLEOTIDE SEQUENCE</scope>
    <source>
        <strain evidence="1">ChiBcec18-1249</strain>
    </source>
</reference>
<dbReference type="GO" id="GO:0051920">
    <property type="term" value="F:peroxiredoxin activity"/>
    <property type="evidence" value="ECO:0007669"/>
    <property type="project" value="InterPro"/>
</dbReference>
<reference evidence="1" key="1">
    <citation type="journal article" date="2021" name="PeerJ">
        <title>Extensive microbial diversity within the chicken gut microbiome revealed by metagenomics and culture.</title>
        <authorList>
            <person name="Gilroy R."/>
            <person name="Ravi A."/>
            <person name="Getino M."/>
            <person name="Pursley I."/>
            <person name="Horton D.L."/>
            <person name="Alikhan N.F."/>
            <person name="Baker D."/>
            <person name="Gharbi K."/>
            <person name="Hall N."/>
            <person name="Watson M."/>
            <person name="Adriaenssens E.M."/>
            <person name="Foster-Nyarko E."/>
            <person name="Jarju S."/>
            <person name="Secka A."/>
            <person name="Antonio M."/>
            <person name="Oren A."/>
            <person name="Chaudhuri R.R."/>
            <person name="La Ragione R."/>
            <person name="Hildebrand F."/>
            <person name="Pallen M.J."/>
        </authorList>
    </citation>
    <scope>NUCLEOTIDE SEQUENCE</scope>
    <source>
        <strain evidence="1">ChiBcec18-1249</strain>
    </source>
</reference>
<organism evidence="1 2">
    <name type="scientific">Candidatus Oscillibacter excrementigallinarum</name>
    <dbReference type="NCBI Taxonomy" id="2838716"/>
    <lineage>
        <taxon>Bacteria</taxon>
        <taxon>Bacillati</taxon>
        <taxon>Bacillota</taxon>
        <taxon>Clostridia</taxon>
        <taxon>Eubacteriales</taxon>
        <taxon>Oscillospiraceae</taxon>
        <taxon>Oscillibacter</taxon>
    </lineage>
</organism>
<dbReference type="InterPro" id="IPR029032">
    <property type="entry name" value="AhpD-like"/>
</dbReference>
<dbReference type="EMBL" id="DWZJ01000013">
    <property type="protein sequence ID" value="HJB12442.1"/>
    <property type="molecule type" value="Genomic_DNA"/>
</dbReference>